<gene>
    <name evidence="3" type="ORF">THAR02_07767</name>
</gene>
<dbReference type="InterPro" id="IPR056402">
    <property type="entry name" value="DA_N"/>
</dbReference>
<accession>A0A0F9X6C0</accession>
<comment type="caution">
    <text evidence="3">The sequence shown here is derived from an EMBL/GenBank/DDBJ whole genome shotgun (WGS) entry which is preliminary data.</text>
</comment>
<evidence type="ECO:0000313" key="4">
    <source>
        <dbReference type="Proteomes" id="UP000034112"/>
    </source>
</evidence>
<feature type="domain" description="AsqO/PenF-like C-terminal" evidence="2">
    <location>
        <begin position="244"/>
        <end position="363"/>
    </location>
</feature>
<feature type="domain" description="Diels-Alderase N-terminal" evidence="1">
    <location>
        <begin position="61"/>
        <end position="236"/>
    </location>
</feature>
<evidence type="ECO:0000313" key="3">
    <source>
        <dbReference type="EMBL" id="KKP00115.1"/>
    </source>
</evidence>
<dbReference type="Proteomes" id="UP000034112">
    <property type="component" value="Unassembled WGS sequence"/>
</dbReference>
<organism evidence="3 4">
    <name type="scientific">Trichoderma harzianum</name>
    <name type="common">Hypocrea lixii</name>
    <dbReference type="NCBI Taxonomy" id="5544"/>
    <lineage>
        <taxon>Eukaryota</taxon>
        <taxon>Fungi</taxon>
        <taxon>Dikarya</taxon>
        <taxon>Ascomycota</taxon>
        <taxon>Pezizomycotina</taxon>
        <taxon>Sordariomycetes</taxon>
        <taxon>Hypocreomycetidae</taxon>
        <taxon>Hypocreales</taxon>
        <taxon>Hypocreaceae</taxon>
        <taxon>Trichoderma</taxon>
    </lineage>
</organism>
<dbReference type="OMA" id="YWGHGRA"/>
<proteinExistence type="predicted"/>
<evidence type="ECO:0000259" key="2">
    <source>
        <dbReference type="Pfam" id="PF25581"/>
    </source>
</evidence>
<dbReference type="AlphaFoldDB" id="A0A0F9X6C0"/>
<dbReference type="SUPFAM" id="SSF159245">
    <property type="entry name" value="AttH-like"/>
    <property type="match status" value="1"/>
</dbReference>
<name>A0A0F9X6C0_TRIHA</name>
<dbReference type="OrthoDB" id="4887274at2759"/>
<protein>
    <recommendedName>
        <fullName evidence="5">AttH domain-containing protein</fullName>
    </recommendedName>
</protein>
<dbReference type="Pfam" id="PF25581">
    <property type="entry name" value="AsqO_C"/>
    <property type="match status" value="1"/>
</dbReference>
<dbReference type="InterPro" id="IPR057722">
    <property type="entry name" value="AsqO/PenF-like_C"/>
</dbReference>
<reference evidence="4" key="1">
    <citation type="journal article" date="2015" name="Genome Announc.">
        <title>Draft whole-genome sequence of the biocontrol agent Trichoderma harzianum T6776.</title>
        <authorList>
            <person name="Baroncelli R."/>
            <person name="Piaggeschi G."/>
            <person name="Fiorini L."/>
            <person name="Bertolini E."/>
            <person name="Zapparata A."/>
            <person name="Pe M.E."/>
            <person name="Sarrocco S."/>
            <person name="Vannacci G."/>
        </authorList>
    </citation>
    <scope>NUCLEOTIDE SEQUENCE [LARGE SCALE GENOMIC DNA]</scope>
    <source>
        <strain evidence="4">T6776</strain>
    </source>
</reference>
<evidence type="ECO:0008006" key="5">
    <source>
        <dbReference type="Google" id="ProtNLM"/>
    </source>
</evidence>
<dbReference type="Pfam" id="PF24137">
    <property type="entry name" value="DA_N"/>
    <property type="match status" value="1"/>
</dbReference>
<evidence type="ECO:0000259" key="1">
    <source>
        <dbReference type="Pfam" id="PF24137"/>
    </source>
</evidence>
<dbReference type="EMBL" id="JOKZ01000274">
    <property type="protein sequence ID" value="KKP00115.1"/>
    <property type="molecule type" value="Genomic_DNA"/>
</dbReference>
<sequence length="368" mass="40068">MFDIYSREMWSEISLYACLHFAAGVLGHGVKPNLSATVTNVPLPAKDVHSTVEFRSGQTGLDGMKVFPSNETTVDWWYFDVVSWDHKSEIVITFYTAGAAFNQSGTPNMVLITYTFENGTDLNIHLQAEDVRIGTIGNGSSGEYQGVGDWLGSSDMSQYVVRLDSPSNGIFGEIILKGVAPPHLPCTDDLSAGGDLLLAPGVGWINVMPDADATVYFNWSGTVVEFSGTGYHDKNWGNVPMGSTFRSWYWGHGRAGPYSVVWFDLLAVDGTEYKSSYVARDGKVLNAACEGIKVRPFGANSTYPPTTTTGSPSGFNIELSVMHENTQAKATVIHEFLNVPGAIQRWIGSFEILGFEGTALFEQLVDSH</sequence>